<keyword evidence="4" id="KW-1185">Reference proteome</keyword>
<gene>
    <name evidence="3" type="ORF">LTR84_003870</name>
</gene>
<feature type="binding site" description="axial binding residue" evidence="1">
    <location>
        <position position="488"/>
    </location>
    <ligand>
        <name>heme</name>
        <dbReference type="ChEBI" id="CHEBI:30413"/>
    </ligand>
    <ligandPart>
        <name>Fe</name>
        <dbReference type="ChEBI" id="CHEBI:18248"/>
    </ligandPart>
</feature>
<proteinExistence type="predicted"/>
<dbReference type="GO" id="GO:0016705">
    <property type="term" value="F:oxidoreductase activity, acting on paired donors, with incorporation or reduction of molecular oxygen"/>
    <property type="evidence" value="ECO:0007669"/>
    <property type="project" value="InterPro"/>
</dbReference>
<keyword evidence="2" id="KW-1133">Transmembrane helix</keyword>
<dbReference type="PRINTS" id="PR00385">
    <property type="entry name" value="P450"/>
</dbReference>
<sequence length="544" mass="60969">MYIKFPEFMSTYRTWAISSLASSIVLVRLFPHLAIRHSYALTALAIFSLYWVVYGIYSIIIWPRFISPLRHLPGPTGGSFFNGQWSVLVAEPSGIPPRRWANEIPNDGLIHYLHMFNKPRVLVTNPKALAEVLVTKSYDFVKPSLIRSGIGKILGIGILFAEGDEHKVQRKNLMPAFNFRHVKELYPIFWSKSREMVHAIQAELKASSEPKPSIEVGEWGSRATLDIIGVAGLGKDFEALKSPDNELNRVYRTVFQPDRAAQIIGLLSIFLPDFIVQNLPLSRNNKVGAASKVARRTCRDLIAEKRRRLANKEPMHPDIISVALESGGFSDDDLVNNMMTFLAAGHETTASAFMWATYLLCQHPDVQKKLRQEIHTHIPSLSSDSVDHEVLDNMPYLHAFCQEVLRIYSPVPLTLRQAACDTTIQGHFIPKNTTVILAPWATNHNIEMWGEDASEFKPERWMAPGQANAGGAVSNYAFLTFLHGPRSCIGMKFAQAEFAALIAAFVGSFECELVDPEEQIIIKGGITAKPRNGMKVYLNKVGDW</sequence>
<dbReference type="SUPFAM" id="SSF48264">
    <property type="entry name" value="Cytochrome P450"/>
    <property type="match status" value="1"/>
</dbReference>
<dbReference type="Proteomes" id="UP001358417">
    <property type="component" value="Unassembled WGS sequence"/>
</dbReference>
<dbReference type="InterPro" id="IPR050121">
    <property type="entry name" value="Cytochrome_P450_monoxygenase"/>
</dbReference>
<keyword evidence="2" id="KW-0472">Membrane</keyword>
<dbReference type="GO" id="GO:0005506">
    <property type="term" value="F:iron ion binding"/>
    <property type="evidence" value="ECO:0007669"/>
    <property type="project" value="InterPro"/>
</dbReference>
<feature type="transmembrane region" description="Helical" evidence="2">
    <location>
        <begin position="39"/>
        <end position="62"/>
    </location>
</feature>
<name>A0AAV9N6P0_9EURO</name>
<dbReference type="InterPro" id="IPR001128">
    <property type="entry name" value="Cyt_P450"/>
</dbReference>
<dbReference type="GO" id="GO:0004497">
    <property type="term" value="F:monooxygenase activity"/>
    <property type="evidence" value="ECO:0007669"/>
    <property type="project" value="InterPro"/>
</dbReference>
<keyword evidence="2" id="KW-0812">Transmembrane</keyword>
<dbReference type="PRINTS" id="PR00463">
    <property type="entry name" value="EP450I"/>
</dbReference>
<dbReference type="PANTHER" id="PTHR24305">
    <property type="entry name" value="CYTOCHROME P450"/>
    <property type="match status" value="1"/>
</dbReference>
<keyword evidence="1" id="KW-0349">Heme</keyword>
<dbReference type="GeneID" id="89972053"/>
<dbReference type="Pfam" id="PF00067">
    <property type="entry name" value="p450"/>
    <property type="match status" value="1"/>
</dbReference>
<reference evidence="3 4" key="1">
    <citation type="submission" date="2023-08" db="EMBL/GenBank/DDBJ databases">
        <title>Black Yeasts Isolated from many extreme environments.</title>
        <authorList>
            <person name="Coleine C."/>
            <person name="Stajich J.E."/>
            <person name="Selbmann L."/>
        </authorList>
    </citation>
    <scope>NUCLEOTIDE SEQUENCE [LARGE SCALE GENOMIC DNA]</scope>
    <source>
        <strain evidence="3 4">CCFEE 5792</strain>
    </source>
</reference>
<evidence type="ECO:0000313" key="3">
    <source>
        <dbReference type="EMBL" id="KAK5050588.1"/>
    </source>
</evidence>
<dbReference type="Gene3D" id="1.10.630.10">
    <property type="entry name" value="Cytochrome P450"/>
    <property type="match status" value="1"/>
</dbReference>
<feature type="transmembrane region" description="Helical" evidence="2">
    <location>
        <begin position="12"/>
        <end position="30"/>
    </location>
</feature>
<evidence type="ECO:0008006" key="5">
    <source>
        <dbReference type="Google" id="ProtNLM"/>
    </source>
</evidence>
<keyword evidence="1" id="KW-0479">Metal-binding</keyword>
<dbReference type="InterPro" id="IPR002401">
    <property type="entry name" value="Cyt_P450_E_grp-I"/>
</dbReference>
<dbReference type="PANTHER" id="PTHR24305:SF227">
    <property type="entry name" value="P450, PUTATIVE (EUROFUNG)-RELATED"/>
    <property type="match status" value="1"/>
</dbReference>
<evidence type="ECO:0000256" key="1">
    <source>
        <dbReference type="PIRSR" id="PIRSR602401-1"/>
    </source>
</evidence>
<dbReference type="RefSeq" id="XP_064705174.1">
    <property type="nucleotide sequence ID" value="XM_064847453.1"/>
</dbReference>
<organism evidence="3 4">
    <name type="scientific">Exophiala bonariae</name>
    <dbReference type="NCBI Taxonomy" id="1690606"/>
    <lineage>
        <taxon>Eukaryota</taxon>
        <taxon>Fungi</taxon>
        <taxon>Dikarya</taxon>
        <taxon>Ascomycota</taxon>
        <taxon>Pezizomycotina</taxon>
        <taxon>Eurotiomycetes</taxon>
        <taxon>Chaetothyriomycetidae</taxon>
        <taxon>Chaetothyriales</taxon>
        <taxon>Herpotrichiellaceae</taxon>
        <taxon>Exophiala</taxon>
    </lineage>
</organism>
<evidence type="ECO:0000313" key="4">
    <source>
        <dbReference type="Proteomes" id="UP001358417"/>
    </source>
</evidence>
<dbReference type="AlphaFoldDB" id="A0AAV9N6P0"/>
<dbReference type="InterPro" id="IPR036396">
    <property type="entry name" value="Cyt_P450_sf"/>
</dbReference>
<evidence type="ECO:0000256" key="2">
    <source>
        <dbReference type="SAM" id="Phobius"/>
    </source>
</evidence>
<protein>
    <recommendedName>
        <fullName evidence="5">Cytochrome P450</fullName>
    </recommendedName>
</protein>
<dbReference type="CDD" id="cd11069">
    <property type="entry name" value="CYP_FUM15-like"/>
    <property type="match status" value="1"/>
</dbReference>
<dbReference type="FunFam" id="1.10.630.10:FF:000051">
    <property type="entry name" value="Cytochrome P450 monooxygenase (Fum15)"/>
    <property type="match status" value="1"/>
</dbReference>
<comment type="caution">
    <text evidence="3">The sequence shown here is derived from an EMBL/GenBank/DDBJ whole genome shotgun (WGS) entry which is preliminary data.</text>
</comment>
<accession>A0AAV9N6P0</accession>
<comment type="cofactor">
    <cofactor evidence="1">
        <name>heme</name>
        <dbReference type="ChEBI" id="CHEBI:30413"/>
    </cofactor>
</comment>
<dbReference type="EMBL" id="JAVRRD010000017">
    <property type="protein sequence ID" value="KAK5050588.1"/>
    <property type="molecule type" value="Genomic_DNA"/>
</dbReference>
<keyword evidence="1" id="KW-0408">Iron</keyword>
<dbReference type="GO" id="GO:0020037">
    <property type="term" value="F:heme binding"/>
    <property type="evidence" value="ECO:0007669"/>
    <property type="project" value="InterPro"/>
</dbReference>